<dbReference type="InterPro" id="IPR011206">
    <property type="entry name" value="Citrate_lyase_beta/mcl1/mcl2"/>
</dbReference>
<dbReference type="Pfam" id="PF03328">
    <property type="entry name" value="HpcH_HpaI"/>
    <property type="match status" value="1"/>
</dbReference>
<protein>
    <submittedName>
        <fullName evidence="5">CoA ester lyase</fullName>
    </submittedName>
</protein>
<dbReference type="PANTHER" id="PTHR32308">
    <property type="entry name" value="LYASE BETA SUBUNIT, PUTATIVE (AFU_ORTHOLOGUE AFUA_4G13030)-RELATED"/>
    <property type="match status" value="1"/>
</dbReference>
<accession>A0ABY7K434</accession>
<dbReference type="Gene3D" id="3.20.20.60">
    <property type="entry name" value="Phosphoenolpyruvate-binding domains"/>
    <property type="match status" value="1"/>
</dbReference>
<dbReference type="PIRSF" id="PIRSF015582">
    <property type="entry name" value="Cit_lyase_B"/>
    <property type="match status" value="1"/>
</dbReference>
<dbReference type="InterPro" id="IPR015813">
    <property type="entry name" value="Pyrv/PenolPyrv_kinase-like_dom"/>
</dbReference>
<feature type="domain" description="HpcH/HpaI aldolase/citrate lyase" evidence="4">
    <location>
        <begin position="6"/>
        <end position="230"/>
    </location>
</feature>
<comment type="cofactor">
    <cofactor evidence="1">
        <name>Mg(2+)</name>
        <dbReference type="ChEBI" id="CHEBI:18420"/>
    </cofactor>
</comment>
<evidence type="ECO:0000256" key="1">
    <source>
        <dbReference type="ARBA" id="ARBA00001946"/>
    </source>
</evidence>
<evidence type="ECO:0000313" key="5">
    <source>
        <dbReference type="EMBL" id="WAX58387.1"/>
    </source>
</evidence>
<dbReference type="RefSeq" id="WP_269444935.1">
    <property type="nucleotide sequence ID" value="NZ_CP097463.1"/>
</dbReference>
<dbReference type="Proteomes" id="UP001164693">
    <property type="component" value="Chromosome"/>
</dbReference>
<dbReference type="SUPFAM" id="SSF51621">
    <property type="entry name" value="Phosphoenolpyruvate/pyruvate domain"/>
    <property type="match status" value="1"/>
</dbReference>
<name>A0ABY7K434_9ACTN</name>
<keyword evidence="5" id="KW-0456">Lyase</keyword>
<dbReference type="GO" id="GO:0016829">
    <property type="term" value="F:lyase activity"/>
    <property type="evidence" value="ECO:0007669"/>
    <property type="project" value="UniProtKB-KW"/>
</dbReference>
<keyword evidence="2" id="KW-0479">Metal-binding</keyword>
<keyword evidence="3" id="KW-0460">Magnesium</keyword>
<gene>
    <name evidence="5" type="ORF">M6B22_06370</name>
</gene>
<organism evidence="5 6">
    <name type="scientific">Jatrophihabitans cynanchi</name>
    <dbReference type="NCBI Taxonomy" id="2944128"/>
    <lineage>
        <taxon>Bacteria</taxon>
        <taxon>Bacillati</taxon>
        <taxon>Actinomycetota</taxon>
        <taxon>Actinomycetes</taxon>
        <taxon>Jatrophihabitantales</taxon>
        <taxon>Jatrophihabitantaceae</taxon>
        <taxon>Jatrophihabitans</taxon>
    </lineage>
</organism>
<reference evidence="5" key="1">
    <citation type="submission" date="2022-05" db="EMBL/GenBank/DDBJ databases">
        <title>Jatrophihabitans sp. SB3-54 whole genome sequence.</title>
        <authorList>
            <person name="Suh M.K."/>
            <person name="Eom M.K."/>
            <person name="Kim J.S."/>
            <person name="Kim H.S."/>
            <person name="Do H.E."/>
            <person name="Shin Y.K."/>
            <person name="Lee J.-S."/>
        </authorList>
    </citation>
    <scope>NUCLEOTIDE SEQUENCE</scope>
    <source>
        <strain evidence="5">SB3-54</strain>
    </source>
</reference>
<evidence type="ECO:0000256" key="2">
    <source>
        <dbReference type="ARBA" id="ARBA00022723"/>
    </source>
</evidence>
<dbReference type="PANTHER" id="PTHR32308:SF0">
    <property type="entry name" value="HPCH_HPAI ALDOLASE_CITRATE LYASE DOMAIN-CONTAINING PROTEIN"/>
    <property type="match status" value="1"/>
</dbReference>
<evidence type="ECO:0000256" key="3">
    <source>
        <dbReference type="ARBA" id="ARBA00022842"/>
    </source>
</evidence>
<evidence type="ECO:0000313" key="6">
    <source>
        <dbReference type="Proteomes" id="UP001164693"/>
    </source>
</evidence>
<dbReference type="EMBL" id="CP097463">
    <property type="protein sequence ID" value="WAX58387.1"/>
    <property type="molecule type" value="Genomic_DNA"/>
</dbReference>
<proteinExistence type="predicted"/>
<dbReference type="InterPro" id="IPR005000">
    <property type="entry name" value="Aldolase/citrate-lyase_domain"/>
</dbReference>
<sequence length="301" mass="32896">MVDFFRSMMMTPGSNARLVAKAAAARSDCCTLDLEDGVHPDSKDVARKTVADAMAELPWGPRKRGARINHSSTPDFEHDIRAVAPSRPTYLVLAKVDDADEVERAAAILDSIPGADDVRLWTMIETAKGLQNIDRIAAAPRMQAFIFGAADFAADIRTKRNSLSQVSPLVDQPRQVELTYARGRIVASARAHGLRAIDPGCLDVHDAEATYQAALYAAQFGFDGTSVYSPRQPEHVHRAFRPEPEDLAWASDIVRAFDAAAAEGHTVVVVGGEMVDGPLVRTAQRLLGLDHELQAWDNRFR</sequence>
<evidence type="ECO:0000259" key="4">
    <source>
        <dbReference type="Pfam" id="PF03328"/>
    </source>
</evidence>
<dbReference type="InterPro" id="IPR040442">
    <property type="entry name" value="Pyrv_kinase-like_dom_sf"/>
</dbReference>
<keyword evidence="6" id="KW-1185">Reference proteome</keyword>